<dbReference type="Pfam" id="PF00505">
    <property type="entry name" value="HMG_box"/>
    <property type="match status" value="1"/>
</dbReference>
<dbReference type="EMBL" id="JADNYJ010000025">
    <property type="protein sequence ID" value="KAF8904674.1"/>
    <property type="molecule type" value="Genomic_DNA"/>
</dbReference>
<dbReference type="Gene3D" id="1.10.30.10">
    <property type="entry name" value="High mobility group box domain"/>
    <property type="match status" value="1"/>
</dbReference>
<dbReference type="InterPro" id="IPR036910">
    <property type="entry name" value="HMG_box_dom_sf"/>
</dbReference>
<feature type="DNA-binding region" description="HMG box" evidence="3">
    <location>
        <begin position="10"/>
        <end position="81"/>
    </location>
</feature>
<dbReference type="AlphaFoldDB" id="A0A9P5TP36"/>
<dbReference type="PANTHER" id="PTHR10270">
    <property type="entry name" value="SOX TRANSCRIPTION FACTOR"/>
    <property type="match status" value="1"/>
</dbReference>
<protein>
    <recommendedName>
        <fullName evidence="4">HMG box domain-containing protein</fullName>
    </recommendedName>
</protein>
<evidence type="ECO:0000256" key="1">
    <source>
        <dbReference type="ARBA" id="ARBA00023125"/>
    </source>
</evidence>
<dbReference type="PANTHER" id="PTHR10270:SF161">
    <property type="entry name" value="SEX-DETERMINING REGION Y PROTEIN"/>
    <property type="match status" value="1"/>
</dbReference>
<keyword evidence="6" id="KW-1185">Reference proteome</keyword>
<name>A0A9P5TP36_GYMJU</name>
<proteinExistence type="predicted"/>
<evidence type="ECO:0000256" key="3">
    <source>
        <dbReference type="PROSITE-ProRule" id="PRU00267"/>
    </source>
</evidence>
<evidence type="ECO:0000313" key="5">
    <source>
        <dbReference type="EMBL" id="KAF8904674.1"/>
    </source>
</evidence>
<dbReference type="InterPro" id="IPR050140">
    <property type="entry name" value="SRY-related_HMG-box_TF-like"/>
</dbReference>
<comment type="caution">
    <text evidence="5">The sequence shown here is derived from an EMBL/GenBank/DDBJ whole genome shotgun (WGS) entry which is preliminary data.</text>
</comment>
<sequence>MAPTRNTSHPPEPPNCFILYRSEKLAQLRREASEIPGCSFKDTRALISKMWQEEPEEVLEYWRQKAERKAAEHRLTYPGYKYQPKKKSRPSAAVQKVPAKTVRKSAEIPLLPVPALVPSSIPYEGYEVASSPAESSSTIYSSPVQSCTIISPSFTRPSPNFSFLSLDDPSEADSTYSSPMLENAPQILLPEVPPIQPQSHEHLTAFLHRIAPFSSEPVMVQPHYATMHSENGQYTHSFATSVPNNADAEFATPPIVPSQAASPWAPDNRVYAVEAGPSVEAPATSAFGHVGVDSCLRDMVSNLFFLPENMFSGFSF</sequence>
<dbReference type="GO" id="GO:0000978">
    <property type="term" value="F:RNA polymerase II cis-regulatory region sequence-specific DNA binding"/>
    <property type="evidence" value="ECO:0007669"/>
    <property type="project" value="TreeGrafter"/>
</dbReference>
<keyword evidence="2" id="KW-0804">Transcription</keyword>
<evidence type="ECO:0000259" key="4">
    <source>
        <dbReference type="PROSITE" id="PS50118"/>
    </source>
</evidence>
<reference evidence="5" key="1">
    <citation type="submission" date="2020-11" db="EMBL/GenBank/DDBJ databases">
        <authorList>
            <consortium name="DOE Joint Genome Institute"/>
            <person name="Ahrendt S."/>
            <person name="Riley R."/>
            <person name="Andreopoulos W."/>
            <person name="LaButti K."/>
            <person name="Pangilinan J."/>
            <person name="Ruiz-duenas F.J."/>
            <person name="Barrasa J.M."/>
            <person name="Sanchez-Garcia M."/>
            <person name="Camarero S."/>
            <person name="Miyauchi S."/>
            <person name="Serrano A."/>
            <person name="Linde D."/>
            <person name="Babiker R."/>
            <person name="Drula E."/>
            <person name="Ayuso-Fernandez I."/>
            <person name="Pacheco R."/>
            <person name="Padilla G."/>
            <person name="Ferreira P."/>
            <person name="Barriuso J."/>
            <person name="Kellner H."/>
            <person name="Castanera R."/>
            <person name="Alfaro M."/>
            <person name="Ramirez L."/>
            <person name="Pisabarro A.G."/>
            <person name="Kuo A."/>
            <person name="Tritt A."/>
            <person name="Lipzen A."/>
            <person name="He G."/>
            <person name="Yan M."/>
            <person name="Ng V."/>
            <person name="Cullen D."/>
            <person name="Martin F."/>
            <person name="Rosso M.-N."/>
            <person name="Henrissat B."/>
            <person name="Hibbett D."/>
            <person name="Martinez A.T."/>
            <person name="Grigoriev I.V."/>
        </authorList>
    </citation>
    <scope>NUCLEOTIDE SEQUENCE</scope>
    <source>
        <strain evidence="5">AH 44721</strain>
    </source>
</reference>
<dbReference type="SUPFAM" id="SSF47095">
    <property type="entry name" value="HMG-box"/>
    <property type="match status" value="1"/>
</dbReference>
<gene>
    <name evidence="5" type="ORF">CPB84DRAFT_1772537</name>
</gene>
<dbReference type="PROSITE" id="PS50118">
    <property type="entry name" value="HMG_BOX_2"/>
    <property type="match status" value="1"/>
</dbReference>
<dbReference type="GO" id="GO:0030154">
    <property type="term" value="P:cell differentiation"/>
    <property type="evidence" value="ECO:0007669"/>
    <property type="project" value="TreeGrafter"/>
</dbReference>
<feature type="domain" description="HMG box" evidence="4">
    <location>
        <begin position="10"/>
        <end position="81"/>
    </location>
</feature>
<keyword evidence="3" id="KW-0539">Nucleus</keyword>
<dbReference type="SMART" id="SM00398">
    <property type="entry name" value="HMG"/>
    <property type="match status" value="1"/>
</dbReference>
<dbReference type="CDD" id="cd01389">
    <property type="entry name" value="HMG-box_ROX1-like"/>
    <property type="match status" value="1"/>
</dbReference>
<keyword evidence="1 3" id="KW-0238">DNA-binding</keyword>
<evidence type="ECO:0000313" key="6">
    <source>
        <dbReference type="Proteomes" id="UP000724874"/>
    </source>
</evidence>
<dbReference type="InterPro" id="IPR009071">
    <property type="entry name" value="HMG_box_dom"/>
</dbReference>
<evidence type="ECO:0000256" key="2">
    <source>
        <dbReference type="ARBA" id="ARBA00023163"/>
    </source>
</evidence>
<dbReference type="OrthoDB" id="6247875at2759"/>
<accession>A0A9P5TP36</accession>
<dbReference type="GO" id="GO:0001228">
    <property type="term" value="F:DNA-binding transcription activator activity, RNA polymerase II-specific"/>
    <property type="evidence" value="ECO:0007669"/>
    <property type="project" value="TreeGrafter"/>
</dbReference>
<organism evidence="5 6">
    <name type="scientific">Gymnopilus junonius</name>
    <name type="common">Spectacular rustgill mushroom</name>
    <name type="synonym">Gymnopilus spectabilis subsp. junonius</name>
    <dbReference type="NCBI Taxonomy" id="109634"/>
    <lineage>
        <taxon>Eukaryota</taxon>
        <taxon>Fungi</taxon>
        <taxon>Dikarya</taxon>
        <taxon>Basidiomycota</taxon>
        <taxon>Agaricomycotina</taxon>
        <taxon>Agaricomycetes</taxon>
        <taxon>Agaricomycetidae</taxon>
        <taxon>Agaricales</taxon>
        <taxon>Agaricineae</taxon>
        <taxon>Hymenogastraceae</taxon>
        <taxon>Gymnopilus</taxon>
    </lineage>
</organism>
<dbReference type="GO" id="GO:0005634">
    <property type="term" value="C:nucleus"/>
    <property type="evidence" value="ECO:0007669"/>
    <property type="project" value="UniProtKB-UniRule"/>
</dbReference>
<dbReference type="Proteomes" id="UP000724874">
    <property type="component" value="Unassembled WGS sequence"/>
</dbReference>